<dbReference type="GO" id="GO:0005886">
    <property type="term" value="C:plasma membrane"/>
    <property type="evidence" value="ECO:0007669"/>
    <property type="project" value="TreeGrafter"/>
</dbReference>
<feature type="binding site" evidence="8">
    <location>
        <position position="271"/>
    </location>
    <ligand>
        <name>Na(+)</name>
        <dbReference type="ChEBI" id="CHEBI:29101"/>
        <label>1</label>
    </ligand>
</feature>
<sequence>MEVAQHALPQENRTPYHMQSNECRHRRSQQINGKTPEGGTRALFDRARDCARQRARQPVEGQGVICGVGGRLIRWLFGALVAWLLQSRASSAGPACFKDVNILGLLCTTQLVAMSMAGQRDEQRPYKATASVEGVAKNSEVLTEDRRRQTVKRTQTTVLYYNKSCISIERVRLLQQIGNLSSYNRVRTVGCERELNQPGEDQGGGTKGESSGKVVYFTALFPYAVLLILFIRGVTLEGAYKGVEFYLLRPNISRLGEIEVWNDAATQIFYSLGSSFGGLITLASYNKFKNNCMRDAIIIAFSNCSTSVFAGFVIFSILGFLATELGVEVQDVVSSGSGLAFVVYPAAVTRMPVSPLWAILFFAMLITLGLDSQFTMVETLSTALFDQFESLRSRKPLVVFSVCFGLFLAGLTMCLEGGIYMFELFNWYSAGLSVIILAITEIVVVQYFYGFKNFMRNIREEMNIYMPLPLYGYWAATWLVITPVSLGVIFLMSIYYFVPAYWGDYTYPGYIQTLGWFICVSSIIFIPLGAVYAVWKGDKRGSELIKASPDFCPHHIRKLRESKGAAAKGHPEGVFRYTYDNEGYQEGAAKVYPTIPTEDVPPPYSNGSSGYSNHM</sequence>
<feature type="transmembrane region" description="Helical" evidence="10">
    <location>
        <begin position="268"/>
        <end position="285"/>
    </location>
</feature>
<keyword evidence="5" id="KW-0769">Symport</keyword>
<dbReference type="Pfam" id="PF00209">
    <property type="entry name" value="SNF"/>
    <property type="match status" value="1"/>
</dbReference>
<evidence type="ECO:0000313" key="11">
    <source>
        <dbReference type="EMBL" id="ROT69478.1"/>
    </source>
</evidence>
<evidence type="ECO:0000256" key="5">
    <source>
        <dbReference type="ARBA" id="ARBA00022847"/>
    </source>
</evidence>
<dbReference type="GO" id="GO:0035725">
    <property type="term" value="P:sodium ion transmembrane transport"/>
    <property type="evidence" value="ECO:0007669"/>
    <property type="project" value="TreeGrafter"/>
</dbReference>
<keyword evidence="7 10" id="KW-0472">Membrane</keyword>
<gene>
    <name evidence="11" type="ORF">C7M84_012314</name>
</gene>
<keyword evidence="3" id="KW-0813">Transport</keyword>
<feature type="transmembrane region" description="Helical" evidence="10">
    <location>
        <begin position="356"/>
        <end position="377"/>
    </location>
</feature>
<comment type="subcellular location">
    <subcellularLocation>
        <location evidence="1">Membrane</location>
        <topology evidence="1">Multi-pass membrane protein</topology>
    </subcellularLocation>
</comment>
<evidence type="ECO:0000256" key="10">
    <source>
        <dbReference type="SAM" id="Phobius"/>
    </source>
</evidence>
<dbReference type="STRING" id="6689.A0A3R7PKG8"/>
<keyword evidence="8" id="KW-0915">Sodium</keyword>
<feature type="binding site" evidence="8">
    <location>
        <position position="371"/>
    </location>
    <ligand>
        <name>Na(+)</name>
        <dbReference type="ChEBI" id="CHEBI:29101"/>
        <label>1</label>
    </ligand>
</feature>
<evidence type="ECO:0000256" key="4">
    <source>
        <dbReference type="ARBA" id="ARBA00022692"/>
    </source>
</evidence>
<evidence type="ECO:0000256" key="7">
    <source>
        <dbReference type="ARBA" id="ARBA00023136"/>
    </source>
</evidence>
<evidence type="ECO:0000256" key="1">
    <source>
        <dbReference type="ARBA" id="ARBA00004141"/>
    </source>
</evidence>
<evidence type="ECO:0000256" key="2">
    <source>
        <dbReference type="ARBA" id="ARBA00006459"/>
    </source>
</evidence>
<feature type="transmembrane region" description="Helical" evidence="10">
    <location>
        <begin position="427"/>
        <end position="449"/>
    </location>
</feature>
<dbReference type="PANTHER" id="PTHR11616">
    <property type="entry name" value="SODIUM/CHLORIDE DEPENDENT TRANSPORTER"/>
    <property type="match status" value="1"/>
</dbReference>
<feature type="region of interest" description="Disordered" evidence="9">
    <location>
        <begin position="595"/>
        <end position="615"/>
    </location>
</feature>
<comment type="caution">
    <text evidence="11">The sequence shown here is derived from an EMBL/GenBank/DDBJ whole genome shotgun (WGS) entry which is preliminary data.</text>
</comment>
<evidence type="ECO:0000256" key="3">
    <source>
        <dbReference type="ARBA" id="ARBA00022448"/>
    </source>
</evidence>
<dbReference type="PANTHER" id="PTHR11616:SF265">
    <property type="entry name" value="TRANSPORTER"/>
    <property type="match status" value="1"/>
</dbReference>
<feature type="transmembrane region" description="Helical" evidence="10">
    <location>
        <begin position="397"/>
        <end position="421"/>
    </location>
</feature>
<evidence type="ECO:0000313" key="12">
    <source>
        <dbReference type="Proteomes" id="UP000283509"/>
    </source>
</evidence>
<evidence type="ECO:0000256" key="9">
    <source>
        <dbReference type="SAM" id="MobiDB-lite"/>
    </source>
</evidence>
<keyword evidence="4 10" id="KW-0812">Transmembrane</keyword>
<dbReference type="GO" id="GO:0006865">
    <property type="term" value="P:amino acid transport"/>
    <property type="evidence" value="ECO:0007669"/>
    <property type="project" value="TreeGrafter"/>
</dbReference>
<keyword evidence="6 10" id="KW-1133">Transmembrane helix</keyword>
<keyword evidence="8" id="KW-0479">Metal-binding</keyword>
<reference evidence="11 12" key="1">
    <citation type="submission" date="2018-04" db="EMBL/GenBank/DDBJ databases">
        <authorList>
            <person name="Zhang X."/>
            <person name="Yuan J."/>
            <person name="Li F."/>
            <person name="Xiang J."/>
        </authorList>
    </citation>
    <scope>NUCLEOTIDE SEQUENCE [LARGE SCALE GENOMIC DNA]</scope>
    <source>
        <tissue evidence="11">Muscle</tissue>
    </source>
</reference>
<feature type="compositionally biased region" description="Low complexity" evidence="9">
    <location>
        <begin position="605"/>
        <end position="615"/>
    </location>
</feature>
<dbReference type="PRINTS" id="PR00176">
    <property type="entry name" value="NANEUSMPORT"/>
</dbReference>
<comment type="similarity">
    <text evidence="2">Belongs to the sodium:neurotransmitter symporter (SNF) (TC 2.A.22) family.</text>
</comment>
<dbReference type="Proteomes" id="UP000283509">
    <property type="component" value="Unassembled WGS sequence"/>
</dbReference>
<proteinExistence type="inferred from homology"/>
<dbReference type="GO" id="GO:0015293">
    <property type="term" value="F:symporter activity"/>
    <property type="evidence" value="ECO:0007669"/>
    <property type="project" value="UniProtKB-KW"/>
</dbReference>
<dbReference type="InterPro" id="IPR037272">
    <property type="entry name" value="SNS_sf"/>
</dbReference>
<feature type="binding site" evidence="8">
    <location>
        <position position="368"/>
    </location>
    <ligand>
        <name>Na(+)</name>
        <dbReference type="ChEBI" id="CHEBI:29101"/>
        <label>1</label>
    </ligand>
</feature>
<feature type="region of interest" description="Disordered" evidence="9">
    <location>
        <begin position="1"/>
        <end position="39"/>
    </location>
</feature>
<reference evidence="11 12" key="2">
    <citation type="submission" date="2019-01" db="EMBL/GenBank/DDBJ databases">
        <title>The decoding of complex shrimp genome reveals the adaptation for benthos swimmer, frequently molting mechanism and breeding impact on genome.</title>
        <authorList>
            <person name="Sun Y."/>
            <person name="Gao Y."/>
            <person name="Yu Y."/>
        </authorList>
    </citation>
    <scope>NUCLEOTIDE SEQUENCE [LARGE SCALE GENOMIC DNA]</scope>
    <source>
        <tissue evidence="11">Muscle</tissue>
    </source>
</reference>
<feature type="transmembrane region" description="Helical" evidence="10">
    <location>
        <begin position="297"/>
        <end position="322"/>
    </location>
</feature>
<accession>A0A3R7PKG8</accession>
<dbReference type="AlphaFoldDB" id="A0A3R7PKG8"/>
<feature type="transmembrane region" description="Helical" evidence="10">
    <location>
        <begin position="510"/>
        <end position="535"/>
    </location>
</feature>
<dbReference type="InterPro" id="IPR000175">
    <property type="entry name" value="Na/ntran_symport"/>
</dbReference>
<dbReference type="GO" id="GO:0046872">
    <property type="term" value="F:metal ion binding"/>
    <property type="evidence" value="ECO:0007669"/>
    <property type="project" value="UniProtKB-KW"/>
</dbReference>
<feature type="transmembrane region" description="Helical" evidence="10">
    <location>
        <begin position="470"/>
        <end position="498"/>
    </location>
</feature>
<organism evidence="11 12">
    <name type="scientific">Penaeus vannamei</name>
    <name type="common">Whiteleg shrimp</name>
    <name type="synonym">Litopenaeus vannamei</name>
    <dbReference type="NCBI Taxonomy" id="6689"/>
    <lineage>
        <taxon>Eukaryota</taxon>
        <taxon>Metazoa</taxon>
        <taxon>Ecdysozoa</taxon>
        <taxon>Arthropoda</taxon>
        <taxon>Crustacea</taxon>
        <taxon>Multicrustacea</taxon>
        <taxon>Malacostraca</taxon>
        <taxon>Eumalacostraca</taxon>
        <taxon>Eucarida</taxon>
        <taxon>Decapoda</taxon>
        <taxon>Dendrobranchiata</taxon>
        <taxon>Penaeoidea</taxon>
        <taxon>Penaeidae</taxon>
        <taxon>Penaeus</taxon>
    </lineage>
</organism>
<protein>
    <submittedName>
        <fullName evidence="11">Putative sodium-and chloride-dependent glycine transporter 1</fullName>
    </submittedName>
</protein>
<feature type="compositionally biased region" description="Polar residues" evidence="9">
    <location>
        <begin position="11"/>
        <end position="21"/>
    </location>
</feature>
<feature type="transmembrane region" description="Helical" evidence="10">
    <location>
        <begin position="214"/>
        <end position="234"/>
    </location>
</feature>
<keyword evidence="12" id="KW-1185">Reference proteome</keyword>
<feature type="binding site" evidence="8">
    <location>
        <position position="372"/>
    </location>
    <ligand>
        <name>Na(+)</name>
        <dbReference type="ChEBI" id="CHEBI:29101"/>
        <label>1</label>
    </ligand>
</feature>
<dbReference type="PROSITE" id="PS50267">
    <property type="entry name" value="NA_NEUROTRAN_SYMP_3"/>
    <property type="match status" value="1"/>
</dbReference>
<dbReference type="OrthoDB" id="6354857at2759"/>
<dbReference type="SUPFAM" id="SSF161070">
    <property type="entry name" value="SNF-like"/>
    <property type="match status" value="1"/>
</dbReference>
<evidence type="ECO:0000256" key="6">
    <source>
        <dbReference type="ARBA" id="ARBA00022989"/>
    </source>
</evidence>
<name>A0A3R7PKG8_PENVA</name>
<dbReference type="EMBL" id="QCYY01002562">
    <property type="protein sequence ID" value="ROT69478.1"/>
    <property type="molecule type" value="Genomic_DNA"/>
</dbReference>
<evidence type="ECO:0000256" key="8">
    <source>
        <dbReference type="PIRSR" id="PIRSR600175-1"/>
    </source>
</evidence>
<feature type="binding site" evidence="8">
    <location>
        <position position="303"/>
    </location>
    <ligand>
        <name>Na(+)</name>
        <dbReference type="ChEBI" id="CHEBI:29101"/>
        <label>1</label>
    </ligand>
</feature>